<feature type="compositionally biased region" description="Acidic residues" evidence="2">
    <location>
        <begin position="150"/>
        <end position="159"/>
    </location>
</feature>
<reference evidence="4 5" key="1">
    <citation type="submission" date="2017-03" db="EMBL/GenBank/DDBJ databases">
        <title>Genomes of endolithic fungi from Antarctica.</title>
        <authorList>
            <person name="Coleine C."/>
            <person name="Masonjones S."/>
            <person name="Stajich J.E."/>
        </authorList>
    </citation>
    <scope>NUCLEOTIDE SEQUENCE [LARGE SCALE GENOMIC DNA]</scope>
    <source>
        <strain evidence="4 5">CCFEE 6315</strain>
    </source>
</reference>
<dbReference type="Gene3D" id="3.30.60.190">
    <property type="match status" value="1"/>
</dbReference>
<dbReference type="AlphaFoldDB" id="A0A4U0UBS8"/>
<feature type="region of interest" description="Disordered" evidence="2">
    <location>
        <begin position="39"/>
        <end position="71"/>
    </location>
</feature>
<keyword evidence="1" id="KW-0862">Zinc</keyword>
<keyword evidence="5" id="KW-1185">Reference proteome</keyword>
<dbReference type="SUPFAM" id="SSF144232">
    <property type="entry name" value="HIT/MYND zinc finger-like"/>
    <property type="match status" value="1"/>
</dbReference>
<evidence type="ECO:0000313" key="5">
    <source>
        <dbReference type="Proteomes" id="UP000308549"/>
    </source>
</evidence>
<proteinExistence type="predicted"/>
<dbReference type="PROSITE" id="PS51083">
    <property type="entry name" value="ZF_HIT"/>
    <property type="match status" value="1"/>
</dbReference>
<evidence type="ECO:0000313" key="4">
    <source>
        <dbReference type="EMBL" id="TKA32923.1"/>
    </source>
</evidence>
<feature type="region of interest" description="Disordered" evidence="2">
    <location>
        <begin position="135"/>
        <end position="159"/>
    </location>
</feature>
<dbReference type="Proteomes" id="UP000308549">
    <property type="component" value="Unassembled WGS sequence"/>
</dbReference>
<evidence type="ECO:0000256" key="1">
    <source>
        <dbReference type="PROSITE-ProRule" id="PRU00453"/>
    </source>
</evidence>
<keyword evidence="1" id="KW-0479">Metal-binding</keyword>
<dbReference type="InterPro" id="IPR007529">
    <property type="entry name" value="Znf_HIT"/>
</dbReference>
<gene>
    <name evidence="4" type="ORF">B0A50_01149</name>
</gene>
<dbReference type="Pfam" id="PF04438">
    <property type="entry name" value="zf-HIT"/>
    <property type="match status" value="1"/>
</dbReference>
<evidence type="ECO:0000256" key="2">
    <source>
        <dbReference type="SAM" id="MobiDB-lite"/>
    </source>
</evidence>
<dbReference type="EMBL" id="NAJL01000004">
    <property type="protein sequence ID" value="TKA32923.1"/>
    <property type="molecule type" value="Genomic_DNA"/>
</dbReference>
<evidence type="ECO:0000259" key="3">
    <source>
        <dbReference type="PROSITE" id="PS51083"/>
    </source>
</evidence>
<feature type="domain" description="HIT-type" evidence="3">
    <location>
        <begin position="5"/>
        <end position="38"/>
    </location>
</feature>
<feature type="compositionally biased region" description="Low complexity" evidence="2">
    <location>
        <begin position="39"/>
        <end position="54"/>
    </location>
</feature>
<keyword evidence="1" id="KW-0863">Zinc-finger</keyword>
<dbReference type="GO" id="GO:0008270">
    <property type="term" value="F:zinc ion binding"/>
    <property type="evidence" value="ECO:0007669"/>
    <property type="project" value="UniProtKB-UniRule"/>
</dbReference>
<dbReference type="OrthoDB" id="18412at2759"/>
<dbReference type="CDD" id="cd23024">
    <property type="entry name" value="zf-HIT_ZNHIT2-3"/>
    <property type="match status" value="1"/>
</dbReference>
<organism evidence="4 5">
    <name type="scientific">Salinomyces thailandicus</name>
    <dbReference type="NCBI Taxonomy" id="706561"/>
    <lineage>
        <taxon>Eukaryota</taxon>
        <taxon>Fungi</taxon>
        <taxon>Dikarya</taxon>
        <taxon>Ascomycota</taxon>
        <taxon>Pezizomycotina</taxon>
        <taxon>Dothideomycetes</taxon>
        <taxon>Dothideomycetidae</taxon>
        <taxon>Mycosphaerellales</taxon>
        <taxon>Teratosphaeriaceae</taxon>
        <taxon>Salinomyces</taxon>
    </lineage>
</organism>
<accession>A0A4U0UBS8</accession>
<comment type="caution">
    <text evidence="4">The sequence shown here is derived from an EMBL/GenBank/DDBJ whole genome shotgun (WGS) entry which is preliminary data.</text>
</comment>
<sequence length="159" mass="17459">MALPCDICHAPTSKYKCPTCTLRSCSLACYKSHTPTHTTSEAAASSSKPPSQSQPRDRPGTTNRIPKIDFKGFENDPELKRLLSRYPLLRLQLQATYALTLEPSPDEARSWSWQPLPGEAVPTAKSSYQHFRDEVWGRERGRGGGGLKEGDDDVLAGGA</sequence>
<name>A0A4U0UBS8_9PEZI</name>
<protein>
    <recommendedName>
        <fullName evidence="3">HIT-type domain-containing protein</fullName>
    </recommendedName>
</protein>